<reference evidence="2 3" key="1">
    <citation type="submission" date="2017-12" db="EMBL/GenBank/DDBJ databases">
        <title>Characterization of six clinical isolates of Enterochimera gen. nov., a novel genus of the Yersiniaciae family and the three species Enterochimera arupensis sp. nov., Enterochimera coloradensis sp. nov, and Enterochimera californica sp. nov.</title>
        <authorList>
            <person name="Rossi A."/>
            <person name="Fisher M."/>
        </authorList>
    </citation>
    <scope>NUCLEOTIDE SEQUENCE [LARGE SCALE GENOMIC DNA]</scope>
    <source>
        <strain evidence="3">2015-Iso6</strain>
    </source>
</reference>
<accession>A0A2N5DU21</accession>
<name>A0A2N5DU21_9GAMM</name>
<evidence type="ECO:0000313" key="2">
    <source>
        <dbReference type="EMBL" id="PLR30230.1"/>
    </source>
</evidence>
<keyword evidence="2" id="KW-0378">Hydrolase</keyword>
<gene>
    <name evidence="2" type="ORF">CYR55_22365</name>
</gene>
<protein>
    <submittedName>
        <fullName evidence="2">Bleomycin hydrolase</fullName>
    </submittedName>
</protein>
<dbReference type="EMBL" id="PJZF01000038">
    <property type="protein sequence ID" value="PLR30230.1"/>
    <property type="molecule type" value="Genomic_DNA"/>
</dbReference>
<dbReference type="OrthoDB" id="6703335at2"/>
<dbReference type="AlphaFoldDB" id="A0A2N5DU21"/>
<feature type="non-terminal residue" evidence="2">
    <location>
        <position position="326"/>
    </location>
</feature>
<keyword evidence="3" id="KW-1185">Reference proteome</keyword>
<proteinExistence type="predicted"/>
<comment type="caution">
    <text evidence="2">The sequence shown here is derived from an EMBL/GenBank/DDBJ whole genome shotgun (WGS) entry which is preliminary data.</text>
</comment>
<dbReference type="GO" id="GO:0016787">
    <property type="term" value="F:hydrolase activity"/>
    <property type="evidence" value="ECO:0007669"/>
    <property type="project" value="UniProtKB-KW"/>
</dbReference>
<dbReference type="Pfam" id="PF21379">
    <property type="entry name" value="Gp6-like_1st"/>
    <property type="match status" value="1"/>
</dbReference>
<dbReference type="Proteomes" id="UP000234240">
    <property type="component" value="Unassembled WGS sequence"/>
</dbReference>
<feature type="domain" description="Baseplate wedge protein gp6-like N-terminal helical" evidence="1">
    <location>
        <begin position="25"/>
        <end position="77"/>
    </location>
</feature>
<dbReference type="InterPro" id="IPR049026">
    <property type="entry name" value="Gp6-like_N"/>
</dbReference>
<evidence type="ECO:0000313" key="3">
    <source>
        <dbReference type="Proteomes" id="UP000234240"/>
    </source>
</evidence>
<sequence length="326" mass="35700">MSILSLSAIKEKFNTLLEENSYWSQFAGSQFVTMLVTFIAQMVYRCQQFADAALSEGFISTATKRSSILAAAEDRGYVGSRVDPSSGTAIITNLTDKVLTVPQYTSLLSDDQYPYLTMDVVKVPANGTAAVTVKQLEIVEVSTTITEATEFQQVLLSRALTEVCYKVDVMVTIDGSISTWKKSTMFRLATSSSRVYVEFYKPTEQLGIRFGDGTIGMMPPAGSTITLRVWCSSGDVTLLAGQTLTPSDDSASLADAMTVKSSTSITGGSDIESTEITRRRAQYALSYDNQVVWAEDYTYYLKQNIPASTWLNAWGEGEQEKIDGVL</sequence>
<dbReference type="RefSeq" id="WP_101818521.1">
    <property type="nucleotide sequence ID" value="NZ_PJZF01000038.1"/>
</dbReference>
<evidence type="ECO:0000259" key="1">
    <source>
        <dbReference type="Pfam" id="PF21379"/>
    </source>
</evidence>
<organism evidence="2 3">
    <name type="scientific">Chimaeribacter californicus</name>
    <dbReference type="NCBI Taxonomy" id="2060067"/>
    <lineage>
        <taxon>Bacteria</taxon>
        <taxon>Pseudomonadati</taxon>
        <taxon>Pseudomonadota</taxon>
        <taxon>Gammaproteobacteria</taxon>
        <taxon>Enterobacterales</taxon>
        <taxon>Yersiniaceae</taxon>
        <taxon>Chimaeribacter</taxon>
    </lineage>
</organism>